<evidence type="ECO:0000313" key="2">
    <source>
        <dbReference type="Proteomes" id="UP000324222"/>
    </source>
</evidence>
<organism evidence="1 2">
    <name type="scientific">Portunus trituberculatus</name>
    <name type="common">Swimming crab</name>
    <name type="synonym">Neptunus trituberculatus</name>
    <dbReference type="NCBI Taxonomy" id="210409"/>
    <lineage>
        <taxon>Eukaryota</taxon>
        <taxon>Metazoa</taxon>
        <taxon>Ecdysozoa</taxon>
        <taxon>Arthropoda</taxon>
        <taxon>Crustacea</taxon>
        <taxon>Multicrustacea</taxon>
        <taxon>Malacostraca</taxon>
        <taxon>Eumalacostraca</taxon>
        <taxon>Eucarida</taxon>
        <taxon>Decapoda</taxon>
        <taxon>Pleocyemata</taxon>
        <taxon>Brachyura</taxon>
        <taxon>Eubrachyura</taxon>
        <taxon>Portunoidea</taxon>
        <taxon>Portunidae</taxon>
        <taxon>Portuninae</taxon>
        <taxon>Portunus</taxon>
    </lineage>
</organism>
<sequence>MPEEEVVDEEQDEDEEKVVEVVVVTMVDVRVVVVVVAPQVAVTVVASKGSSRGSNFTKNVPGETLLSSLGATLLRPSRESVSAPGISRVSLEASIARMLDSLLSISLLGLANRSGGIAAPSSPSCLPKGRKIRSSSNELGTEPPLRWDPLFTGASSKPKGRLAMFSISCGLMSLMGWMLRTIRSRSSEVPCPPDPGAAAVT</sequence>
<comment type="caution">
    <text evidence="1">The sequence shown here is derived from an EMBL/GenBank/DDBJ whole genome shotgun (WGS) entry which is preliminary data.</text>
</comment>
<reference evidence="1 2" key="1">
    <citation type="submission" date="2019-05" db="EMBL/GenBank/DDBJ databases">
        <title>Another draft genome of Portunus trituberculatus and its Hox gene families provides insights of decapod evolution.</title>
        <authorList>
            <person name="Jeong J.-H."/>
            <person name="Song I."/>
            <person name="Kim S."/>
            <person name="Choi T."/>
            <person name="Kim D."/>
            <person name="Ryu S."/>
            <person name="Kim W."/>
        </authorList>
    </citation>
    <scope>NUCLEOTIDE SEQUENCE [LARGE SCALE GENOMIC DNA]</scope>
    <source>
        <tissue evidence="1">Muscle</tissue>
    </source>
</reference>
<accession>A0A5B7GLE9</accession>
<dbReference type="Proteomes" id="UP000324222">
    <property type="component" value="Unassembled WGS sequence"/>
</dbReference>
<gene>
    <name evidence="1" type="ORF">E2C01_055092</name>
</gene>
<dbReference type="AlphaFoldDB" id="A0A5B7GLE9"/>
<evidence type="ECO:0000313" key="1">
    <source>
        <dbReference type="EMBL" id="MPC61030.1"/>
    </source>
</evidence>
<protein>
    <submittedName>
        <fullName evidence="1">Uncharacterized protein</fullName>
    </submittedName>
</protein>
<proteinExistence type="predicted"/>
<name>A0A5B7GLE9_PORTR</name>
<keyword evidence="2" id="KW-1185">Reference proteome</keyword>
<dbReference type="EMBL" id="VSRR010018156">
    <property type="protein sequence ID" value="MPC61030.1"/>
    <property type="molecule type" value="Genomic_DNA"/>
</dbReference>